<accession>A0AAV8YUM9</accession>
<name>A0AAV8YUM9_9CUCU</name>
<proteinExistence type="predicted"/>
<dbReference type="EMBL" id="JANEYF010001909">
    <property type="protein sequence ID" value="KAJ8954640.1"/>
    <property type="molecule type" value="Genomic_DNA"/>
</dbReference>
<evidence type="ECO:0000313" key="2">
    <source>
        <dbReference type="EMBL" id="KAJ8954640.1"/>
    </source>
</evidence>
<organism evidence="2 3">
    <name type="scientific">Rhamnusium bicolor</name>
    <dbReference type="NCBI Taxonomy" id="1586634"/>
    <lineage>
        <taxon>Eukaryota</taxon>
        <taxon>Metazoa</taxon>
        <taxon>Ecdysozoa</taxon>
        <taxon>Arthropoda</taxon>
        <taxon>Hexapoda</taxon>
        <taxon>Insecta</taxon>
        <taxon>Pterygota</taxon>
        <taxon>Neoptera</taxon>
        <taxon>Endopterygota</taxon>
        <taxon>Coleoptera</taxon>
        <taxon>Polyphaga</taxon>
        <taxon>Cucujiformia</taxon>
        <taxon>Chrysomeloidea</taxon>
        <taxon>Cerambycidae</taxon>
        <taxon>Lepturinae</taxon>
        <taxon>Rhagiini</taxon>
        <taxon>Rhamnusium</taxon>
    </lineage>
</organism>
<evidence type="ECO:0000256" key="1">
    <source>
        <dbReference type="SAM" id="MobiDB-lite"/>
    </source>
</evidence>
<dbReference type="Proteomes" id="UP001162156">
    <property type="component" value="Unassembled WGS sequence"/>
</dbReference>
<reference evidence="2" key="1">
    <citation type="journal article" date="2023" name="Insect Mol. Biol.">
        <title>Genome sequencing provides insights into the evolution of gene families encoding plant cell wall-degrading enzymes in longhorned beetles.</title>
        <authorList>
            <person name="Shin N.R."/>
            <person name="Okamura Y."/>
            <person name="Kirsch R."/>
            <person name="Pauchet Y."/>
        </authorList>
    </citation>
    <scope>NUCLEOTIDE SEQUENCE</scope>
    <source>
        <strain evidence="2">RBIC_L_NR</strain>
    </source>
</reference>
<comment type="caution">
    <text evidence="2">The sequence shown here is derived from an EMBL/GenBank/DDBJ whole genome shotgun (WGS) entry which is preliminary data.</text>
</comment>
<protein>
    <submittedName>
        <fullName evidence="2">Uncharacterized protein</fullName>
    </submittedName>
</protein>
<evidence type="ECO:0000313" key="3">
    <source>
        <dbReference type="Proteomes" id="UP001162156"/>
    </source>
</evidence>
<feature type="region of interest" description="Disordered" evidence="1">
    <location>
        <begin position="1"/>
        <end position="25"/>
    </location>
</feature>
<gene>
    <name evidence="2" type="ORF">NQ314_007039</name>
</gene>
<sequence>MVGGTTSYGNEPERQALGFPRREHKPRKFKAGQLVVARLYDNNTTGNTLNELRFQLFAKSLSKHRFNLASLPPTESAARGHSLRTYHQVQTWYGKRASDVPESA</sequence>
<dbReference type="AlphaFoldDB" id="A0AAV8YUM9"/>
<keyword evidence="3" id="KW-1185">Reference proteome</keyword>